<dbReference type="Proteomes" id="UP000789831">
    <property type="component" value="Unassembled WGS sequence"/>
</dbReference>
<name>A0A9N9HSL0_9GLOM</name>
<protein>
    <submittedName>
        <fullName evidence="2">6204_t:CDS:1</fullName>
    </submittedName>
</protein>
<reference evidence="2" key="1">
    <citation type="submission" date="2021-06" db="EMBL/GenBank/DDBJ databases">
        <authorList>
            <person name="Kallberg Y."/>
            <person name="Tangrot J."/>
            <person name="Rosling A."/>
        </authorList>
    </citation>
    <scope>NUCLEOTIDE SEQUENCE</scope>
    <source>
        <strain evidence="2">MT106</strain>
    </source>
</reference>
<evidence type="ECO:0000313" key="3">
    <source>
        <dbReference type="Proteomes" id="UP000789831"/>
    </source>
</evidence>
<evidence type="ECO:0000259" key="1">
    <source>
        <dbReference type="PROSITE" id="PS50238"/>
    </source>
</evidence>
<dbReference type="AlphaFoldDB" id="A0A9N9HSL0"/>
<feature type="non-terminal residue" evidence="2">
    <location>
        <position position="60"/>
    </location>
</feature>
<dbReference type="Gene3D" id="1.10.555.10">
    <property type="entry name" value="Rho GTPase activation protein"/>
    <property type="match status" value="1"/>
</dbReference>
<proteinExistence type="predicted"/>
<sequence>IDDPKRRVIALHERVNLLPDANYSTLNYLMGHLDNVADGSGLNDMGWQCKVVETILENYR</sequence>
<dbReference type="SUPFAM" id="SSF48350">
    <property type="entry name" value="GTPase activation domain, GAP"/>
    <property type="match status" value="1"/>
</dbReference>
<feature type="non-terminal residue" evidence="2">
    <location>
        <position position="1"/>
    </location>
</feature>
<dbReference type="OrthoDB" id="79452at2759"/>
<keyword evidence="3" id="KW-1185">Reference proteome</keyword>
<organism evidence="2 3">
    <name type="scientific">Ambispora gerdemannii</name>
    <dbReference type="NCBI Taxonomy" id="144530"/>
    <lineage>
        <taxon>Eukaryota</taxon>
        <taxon>Fungi</taxon>
        <taxon>Fungi incertae sedis</taxon>
        <taxon>Mucoromycota</taxon>
        <taxon>Glomeromycotina</taxon>
        <taxon>Glomeromycetes</taxon>
        <taxon>Archaeosporales</taxon>
        <taxon>Ambisporaceae</taxon>
        <taxon>Ambispora</taxon>
    </lineage>
</organism>
<dbReference type="PROSITE" id="PS50238">
    <property type="entry name" value="RHOGAP"/>
    <property type="match status" value="1"/>
</dbReference>
<feature type="domain" description="Rho-GAP" evidence="1">
    <location>
        <begin position="1"/>
        <end position="60"/>
    </location>
</feature>
<dbReference type="Pfam" id="PF00620">
    <property type="entry name" value="RhoGAP"/>
    <property type="match status" value="1"/>
</dbReference>
<dbReference type="EMBL" id="CAJVPL010018868">
    <property type="protein sequence ID" value="CAG8703299.1"/>
    <property type="molecule type" value="Genomic_DNA"/>
</dbReference>
<gene>
    <name evidence="2" type="ORF">AGERDE_LOCUS13619</name>
</gene>
<dbReference type="GO" id="GO:0007165">
    <property type="term" value="P:signal transduction"/>
    <property type="evidence" value="ECO:0007669"/>
    <property type="project" value="InterPro"/>
</dbReference>
<dbReference type="InterPro" id="IPR000198">
    <property type="entry name" value="RhoGAP_dom"/>
</dbReference>
<dbReference type="InterPro" id="IPR008936">
    <property type="entry name" value="Rho_GTPase_activation_prot"/>
</dbReference>
<evidence type="ECO:0000313" key="2">
    <source>
        <dbReference type="EMBL" id="CAG8703299.1"/>
    </source>
</evidence>
<accession>A0A9N9HSL0</accession>
<comment type="caution">
    <text evidence="2">The sequence shown here is derived from an EMBL/GenBank/DDBJ whole genome shotgun (WGS) entry which is preliminary data.</text>
</comment>